<proteinExistence type="predicted"/>
<feature type="region of interest" description="Disordered" evidence="1">
    <location>
        <begin position="176"/>
        <end position="202"/>
    </location>
</feature>
<sequence>MKRQSVINRILLGLAGLVLLGSGLVVLAGGFNLYERRNLTPPDGWPLTTPGAVVISDGTRTRWTDQGWWWPVAIAVLVVIAVLALWWLLAQLRRTHPGRLRLGRPSAPADGVELNERALGDALAADARGQAGIGQATAHMLGTARHPEAHLDATLAPDTNPAEVLQALCDGPLTRARQSTGHSDLPFQVNFRTSRHKPRRTE</sequence>
<keyword evidence="4" id="KW-1185">Reference proteome</keyword>
<reference evidence="3 4" key="1">
    <citation type="submission" date="2015-06" db="EMBL/GenBank/DDBJ databases">
        <title>Recapitulation of the evolution of biosynthetic gene clusters reveals hidden chemical diversity on bacterial genomes.</title>
        <authorList>
            <person name="Cruz-Morales P."/>
            <person name="Martinez-Guerrero C."/>
            <person name="Morales-Escalante M.A."/>
            <person name="Yanez-Guerra L.A."/>
            <person name="Kopp J.F."/>
            <person name="Feldmann J."/>
            <person name="Ramos-Aboites H.E."/>
            <person name="Barona-Gomez F."/>
        </authorList>
    </citation>
    <scope>NUCLEOTIDE SEQUENCE [LARGE SCALE GENOMIC DNA]</scope>
    <source>
        <strain evidence="3 4">ATCC 31245</strain>
    </source>
</reference>
<accession>A0A0J6XC12</accession>
<dbReference type="NCBIfam" id="NF033218">
    <property type="entry name" value="anchor_AmaP"/>
    <property type="match status" value="1"/>
</dbReference>
<evidence type="ECO:0000313" key="3">
    <source>
        <dbReference type="EMBL" id="KMO93455.1"/>
    </source>
</evidence>
<feature type="compositionally biased region" description="Basic residues" evidence="1">
    <location>
        <begin position="193"/>
        <end position="202"/>
    </location>
</feature>
<dbReference type="EMBL" id="LFML01000163">
    <property type="protein sequence ID" value="KMO93455.1"/>
    <property type="molecule type" value="Genomic_DNA"/>
</dbReference>
<evidence type="ECO:0008006" key="5">
    <source>
        <dbReference type="Google" id="ProtNLM"/>
    </source>
</evidence>
<protein>
    <recommendedName>
        <fullName evidence="5">Alkaline shock response membrane anchor protein AmaP</fullName>
    </recommendedName>
</protein>
<evidence type="ECO:0000313" key="4">
    <source>
        <dbReference type="Proteomes" id="UP000035932"/>
    </source>
</evidence>
<dbReference type="Proteomes" id="UP000035932">
    <property type="component" value="Unassembled WGS sequence"/>
</dbReference>
<name>A0A0J6XC12_9ACTN</name>
<organism evidence="3 4">
    <name type="scientific">Streptomyces roseus</name>
    <dbReference type="NCBI Taxonomy" id="66430"/>
    <lineage>
        <taxon>Bacteria</taxon>
        <taxon>Bacillati</taxon>
        <taxon>Actinomycetota</taxon>
        <taxon>Actinomycetes</taxon>
        <taxon>Kitasatosporales</taxon>
        <taxon>Streptomycetaceae</taxon>
        <taxon>Streptomyces</taxon>
    </lineage>
</organism>
<comment type="caution">
    <text evidence="3">The sequence shown here is derived from an EMBL/GenBank/DDBJ whole genome shotgun (WGS) entry which is preliminary data.</text>
</comment>
<evidence type="ECO:0000256" key="1">
    <source>
        <dbReference type="SAM" id="MobiDB-lite"/>
    </source>
</evidence>
<gene>
    <name evidence="3" type="ORF">ACS04_34780</name>
</gene>
<dbReference type="AlphaFoldDB" id="A0A0J6XC12"/>
<feature type="transmembrane region" description="Helical" evidence="2">
    <location>
        <begin position="68"/>
        <end position="89"/>
    </location>
</feature>
<dbReference type="OrthoDB" id="4350374at2"/>
<keyword evidence="2" id="KW-1133">Transmembrane helix</keyword>
<keyword evidence="2" id="KW-0472">Membrane</keyword>
<dbReference type="RefSeq" id="WP_048480845.1">
    <property type="nucleotide sequence ID" value="NZ_JBIRUD010000003.1"/>
</dbReference>
<dbReference type="PATRIC" id="fig|66430.4.peg.1714"/>
<keyword evidence="2" id="KW-0812">Transmembrane</keyword>
<evidence type="ECO:0000256" key="2">
    <source>
        <dbReference type="SAM" id="Phobius"/>
    </source>
</evidence>
<dbReference type="STRING" id="66430.ACS04_34780"/>